<evidence type="ECO:0000313" key="2">
    <source>
        <dbReference type="Proteomes" id="UP001497382"/>
    </source>
</evidence>
<comment type="caution">
    <text evidence="1">The sequence shown here is derived from an EMBL/GenBank/DDBJ whole genome shotgun (WGS) entry which is preliminary data.</text>
</comment>
<dbReference type="EMBL" id="CAXIEN010000483">
    <property type="protein sequence ID" value="CAL1299010.1"/>
    <property type="molecule type" value="Genomic_DNA"/>
</dbReference>
<name>A0AAV2BTH6_9ARAC</name>
<reference evidence="1 2" key="1">
    <citation type="submission" date="2024-04" db="EMBL/GenBank/DDBJ databases">
        <authorList>
            <person name="Rising A."/>
            <person name="Reimegard J."/>
            <person name="Sonavane S."/>
            <person name="Akerstrom W."/>
            <person name="Nylinder S."/>
            <person name="Hedman E."/>
            <person name="Kallberg Y."/>
        </authorList>
    </citation>
    <scope>NUCLEOTIDE SEQUENCE [LARGE SCALE GENOMIC DNA]</scope>
</reference>
<organism evidence="1 2">
    <name type="scientific">Larinioides sclopetarius</name>
    <dbReference type="NCBI Taxonomy" id="280406"/>
    <lineage>
        <taxon>Eukaryota</taxon>
        <taxon>Metazoa</taxon>
        <taxon>Ecdysozoa</taxon>
        <taxon>Arthropoda</taxon>
        <taxon>Chelicerata</taxon>
        <taxon>Arachnida</taxon>
        <taxon>Araneae</taxon>
        <taxon>Araneomorphae</taxon>
        <taxon>Entelegynae</taxon>
        <taxon>Araneoidea</taxon>
        <taxon>Araneidae</taxon>
        <taxon>Larinioides</taxon>
    </lineage>
</organism>
<dbReference type="AlphaFoldDB" id="A0AAV2BTH6"/>
<keyword evidence="2" id="KW-1185">Reference proteome</keyword>
<gene>
    <name evidence="1" type="ORF">LARSCL_LOCUS21113</name>
</gene>
<protein>
    <submittedName>
        <fullName evidence="1">Uncharacterized protein</fullName>
    </submittedName>
</protein>
<sequence>MSLLCTLSWCSQEKAISGPFGCPTRKVGRWSILLDRIHKHQHVSWVEGRFLTIQGSNCVQTVTKEDCRQGPKKIVSGRDYFQFGILFDAEWMAV</sequence>
<proteinExistence type="predicted"/>
<evidence type="ECO:0000313" key="1">
    <source>
        <dbReference type="EMBL" id="CAL1299010.1"/>
    </source>
</evidence>
<accession>A0AAV2BTH6</accession>
<dbReference type="Proteomes" id="UP001497382">
    <property type="component" value="Unassembled WGS sequence"/>
</dbReference>